<dbReference type="HOGENOM" id="CLU_1808333_0_0_1"/>
<evidence type="ECO:0000256" key="1">
    <source>
        <dbReference type="SAM" id="MobiDB-lite"/>
    </source>
</evidence>
<evidence type="ECO:0000313" key="4">
    <source>
        <dbReference type="Proteomes" id="UP000001555"/>
    </source>
</evidence>
<dbReference type="InParanoid" id="B7PZX3"/>
<dbReference type="PaxDb" id="6945-B7PZX3"/>
<dbReference type="EnsemblMetazoa" id="ISCW020428-RA">
    <property type="protein sequence ID" value="ISCW020428-PA"/>
    <property type="gene ID" value="ISCW020428"/>
</dbReference>
<keyword evidence="4" id="KW-1185">Reference proteome</keyword>
<reference evidence="2 4" key="1">
    <citation type="submission" date="2008-03" db="EMBL/GenBank/DDBJ databases">
        <title>Annotation of Ixodes scapularis.</title>
        <authorList>
            <consortium name="Ixodes scapularis Genome Project Consortium"/>
            <person name="Caler E."/>
            <person name="Hannick L.I."/>
            <person name="Bidwell S."/>
            <person name="Joardar V."/>
            <person name="Thiagarajan M."/>
            <person name="Amedeo P."/>
            <person name="Galinsky K.J."/>
            <person name="Schobel S."/>
            <person name="Inman J."/>
            <person name="Hostetler J."/>
            <person name="Miller J."/>
            <person name="Hammond M."/>
            <person name="Megy K."/>
            <person name="Lawson D."/>
            <person name="Kodira C."/>
            <person name="Sutton G."/>
            <person name="Meyer J."/>
            <person name="Hill C.A."/>
            <person name="Birren B."/>
            <person name="Nene V."/>
            <person name="Collins F."/>
            <person name="Alarcon-Chaidez F."/>
            <person name="Wikel S."/>
            <person name="Strausberg R."/>
        </authorList>
    </citation>
    <scope>NUCLEOTIDE SEQUENCE [LARGE SCALE GENOMIC DNA]</scope>
    <source>
        <strain evidence="4">Wikel</strain>
        <strain evidence="2">Wikel colony</strain>
    </source>
</reference>
<dbReference type="AlphaFoldDB" id="B7PZX3"/>
<dbReference type="EMBL" id="ABJB011068985">
    <property type="status" value="NOT_ANNOTATED_CDS"/>
    <property type="molecule type" value="Genomic_DNA"/>
</dbReference>
<sequence>MHLRQCRLRFPGSTAPIDVAVRLELADSGTARLQAPGETESSEVSPGQTPEVPAQEGNHHDGYVDMDATEGTVKRPIKIQVSHEVDHSYELQRRMLERRNPAEPWNTAMTKKGRYDSTQGKAVNDRDSWVVSWSVSRISDPIV</sequence>
<proteinExistence type="predicted"/>
<dbReference type="EMBL" id="DS828447">
    <property type="protein sequence ID" value="EEC12145.1"/>
    <property type="molecule type" value="Genomic_DNA"/>
</dbReference>
<organism>
    <name type="scientific">Ixodes scapularis</name>
    <name type="common">Black-legged tick</name>
    <name type="synonym">Deer tick</name>
    <dbReference type="NCBI Taxonomy" id="6945"/>
    <lineage>
        <taxon>Eukaryota</taxon>
        <taxon>Metazoa</taxon>
        <taxon>Ecdysozoa</taxon>
        <taxon>Arthropoda</taxon>
        <taxon>Chelicerata</taxon>
        <taxon>Arachnida</taxon>
        <taxon>Acari</taxon>
        <taxon>Parasitiformes</taxon>
        <taxon>Ixodida</taxon>
        <taxon>Ixodoidea</taxon>
        <taxon>Ixodidae</taxon>
        <taxon>Ixodinae</taxon>
        <taxon>Ixodes</taxon>
    </lineage>
</organism>
<accession>B7PZX3</accession>
<evidence type="ECO:0000313" key="3">
    <source>
        <dbReference type="EnsemblMetazoa" id="ISCW020428-PA"/>
    </source>
</evidence>
<protein>
    <submittedName>
        <fullName evidence="2 3">Uncharacterized protein</fullName>
    </submittedName>
</protein>
<name>B7PZX3_IXOSC</name>
<dbReference type="Proteomes" id="UP000001555">
    <property type="component" value="Unassembled WGS sequence"/>
</dbReference>
<evidence type="ECO:0000313" key="2">
    <source>
        <dbReference type="EMBL" id="EEC12145.1"/>
    </source>
</evidence>
<reference evidence="3" key="2">
    <citation type="submission" date="2020-05" db="UniProtKB">
        <authorList>
            <consortium name="EnsemblMetazoa"/>
        </authorList>
    </citation>
    <scope>IDENTIFICATION</scope>
    <source>
        <strain evidence="3">wikel</strain>
    </source>
</reference>
<dbReference type="VEuPathDB" id="VectorBase:ISCI020428"/>
<feature type="region of interest" description="Disordered" evidence="1">
    <location>
        <begin position="32"/>
        <end position="66"/>
    </location>
</feature>
<dbReference type="VEuPathDB" id="VectorBase:ISCW020428"/>
<gene>
    <name evidence="2" type="ORF">IscW_ISCW020428</name>
</gene>